<dbReference type="InterPro" id="IPR001789">
    <property type="entry name" value="Sig_transdc_resp-reg_receiver"/>
</dbReference>
<gene>
    <name evidence="5" type="ORF">AB4874_16985</name>
</gene>
<evidence type="ECO:0000313" key="5">
    <source>
        <dbReference type="EMBL" id="MEX1663310.1"/>
    </source>
</evidence>
<dbReference type="InterPro" id="IPR050595">
    <property type="entry name" value="Bact_response_regulator"/>
</dbReference>
<keyword evidence="3" id="KW-0472">Membrane</keyword>
<dbReference type="PANTHER" id="PTHR44591:SF3">
    <property type="entry name" value="RESPONSE REGULATORY DOMAIN-CONTAINING PROTEIN"/>
    <property type="match status" value="1"/>
</dbReference>
<accession>A0ABV3TPV2</accession>
<dbReference type="InterPro" id="IPR011006">
    <property type="entry name" value="CheY-like_superfamily"/>
</dbReference>
<dbReference type="Gene3D" id="3.40.50.2300">
    <property type="match status" value="1"/>
</dbReference>
<evidence type="ECO:0000256" key="2">
    <source>
        <dbReference type="PROSITE-ProRule" id="PRU00169"/>
    </source>
</evidence>
<keyword evidence="1 2" id="KW-0597">Phosphoprotein</keyword>
<evidence type="ECO:0000256" key="1">
    <source>
        <dbReference type="ARBA" id="ARBA00022553"/>
    </source>
</evidence>
<dbReference type="Pfam" id="PF00072">
    <property type="entry name" value="Response_reg"/>
    <property type="match status" value="1"/>
</dbReference>
<dbReference type="Proteomes" id="UP001557465">
    <property type="component" value="Unassembled WGS sequence"/>
</dbReference>
<organism evidence="5 6">
    <name type="scientific">Thioclava arctica</name>
    <dbReference type="NCBI Taxonomy" id="3238301"/>
    <lineage>
        <taxon>Bacteria</taxon>
        <taxon>Pseudomonadati</taxon>
        <taxon>Pseudomonadota</taxon>
        <taxon>Alphaproteobacteria</taxon>
        <taxon>Rhodobacterales</taxon>
        <taxon>Paracoccaceae</taxon>
        <taxon>Thioclava</taxon>
    </lineage>
</organism>
<evidence type="ECO:0000256" key="3">
    <source>
        <dbReference type="SAM" id="Phobius"/>
    </source>
</evidence>
<dbReference type="EMBL" id="JBFRYC010000014">
    <property type="protein sequence ID" value="MEX1663310.1"/>
    <property type="molecule type" value="Genomic_DNA"/>
</dbReference>
<comment type="caution">
    <text evidence="5">The sequence shown here is derived from an EMBL/GenBank/DDBJ whole genome shotgun (WGS) entry which is preliminary data.</text>
</comment>
<keyword evidence="3" id="KW-1133">Transmembrane helix</keyword>
<evidence type="ECO:0000313" key="6">
    <source>
        <dbReference type="Proteomes" id="UP001557465"/>
    </source>
</evidence>
<feature type="modified residue" description="4-aspartylphosphate" evidence="2">
    <location>
        <position position="141"/>
    </location>
</feature>
<name>A0ABV3TPV2_9RHOB</name>
<dbReference type="RefSeq" id="WP_368392870.1">
    <property type="nucleotide sequence ID" value="NZ_JBFRYC010000014.1"/>
</dbReference>
<proteinExistence type="predicted"/>
<protein>
    <submittedName>
        <fullName evidence="5">Two-component system response regulator</fullName>
    </submittedName>
</protein>
<feature type="transmembrane region" description="Helical" evidence="3">
    <location>
        <begin position="30"/>
        <end position="49"/>
    </location>
</feature>
<keyword evidence="6" id="KW-1185">Reference proteome</keyword>
<keyword evidence="3" id="KW-0812">Transmembrane</keyword>
<evidence type="ECO:0000259" key="4">
    <source>
        <dbReference type="PROSITE" id="PS50110"/>
    </source>
</evidence>
<dbReference type="PROSITE" id="PS50110">
    <property type="entry name" value="RESPONSE_REGULATORY"/>
    <property type="match status" value="1"/>
</dbReference>
<reference evidence="5 6" key="1">
    <citation type="journal article" date="2011" name="Int. J. Syst. Evol. Microbiol.">
        <title>Zhongshania antarctica gen. nov., sp. nov. and Zhongshania guokunii sp. nov., gammaproteobacteria respectively isolated from coastal attached (fast) ice and surface seawater of the Antarctic.</title>
        <authorList>
            <person name="Li H.J."/>
            <person name="Zhang X.Y."/>
            <person name="Chen C.X."/>
            <person name="Zhang Y.J."/>
            <person name="Gao Z.M."/>
            <person name="Yu Y."/>
            <person name="Chen X.L."/>
            <person name="Chen B."/>
            <person name="Zhang Y.Z."/>
        </authorList>
    </citation>
    <scope>NUCLEOTIDE SEQUENCE [LARGE SCALE GENOMIC DNA]</scope>
    <source>
        <strain evidence="5 6">15-R06ZXC-3</strain>
    </source>
</reference>
<sequence>MGYIIAGVAAGLIAFFVALARGYSFLSAIGIYMLIGSSAVLSAALLFFVTDSVMRRFGLGRNAKQAASEATEITGTDPMNGLGTNDAIRILAVDDDPFILDFVPVIAGKAGFADITVASSAEEALDLIAASPAPFDCLLLDIRMPGMDGIELCARVRTNSAYSDAPIIMLTGMRDIESLGRAYKAGATDFLTKPFEIAAFEDRLKSAHKHCTLRRNDQLAAQAHGISRQGSKGKAGLYDTLVHGALPNLIDHQSLQNHLRQMSVSATTQARVTAFKIDQLDLIYQKSSSAQFMSLLSETAEVFASNGFIMAYSGNGTFVTVTSQTRDIASLDFEQETGRMLNHKLSKLGADLGIAFDVSVGASVHPQARAIDRAEMAIKQAIGNVEARFASKCADRTPPALRLLG</sequence>
<dbReference type="PANTHER" id="PTHR44591">
    <property type="entry name" value="STRESS RESPONSE REGULATOR PROTEIN 1"/>
    <property type="match status" value="1"/>
</dbReference>
<feature type="domain" description="Response regulatory" evidence="4">
    <location>
        <begin position="89"/>
        <end position="208"/>
    </location>
</feature>
<dbReference type="SUPFAM" id="SSF52172">
    <property type="entry name" value="CheY-like"/>
    <property type="match status" value="1"/>
</dbReference>
<dbReference type="SMART" id="SM00448">
    <property type="entry name" value="REC"/>
    <property type="match status" value="1"/>
</dbReference>